<dbReference type="OrthoDB" id="190846at2759"/>
<accession>A0A2Z6NUV0</accession>
<name>A0A2Z6NUV0_TRISU</name>
<dbReference type="AlphaFoldDB" id="A0A2Z6NUV0"/>
<gene>
    <name evidence="1" type="ORF">TSUD_94850</name>
</gene>
<reference evidence="2" key="1">
    <citation type="journal article" date="2017" name="Front. Plant Sci.">
        <title>Climate Clever Clovers: New Paradigm to Reduce the Environmental Footprint of Ruminants by Breeding Low Methanogenic Forages Utilizing Haplotype Variation.</title>
        <authorList>
            <person name="Kaur P."/>
            <person name="Appels R."/>
            <person name="Bayer P.E."/>
            <person name="Keeble-Gagnere G."/>
            <person name="Wang J."/>
            <person name="Hirakawa H."/>
            <person name="Shirasawa K."/>
            <person name="Vercoe P."/>
            <person name="Stefanova K."/>
            <person name="Durmic Z."/>
            <person name="Nichols P."/>
            <person name="Revell C."/>
            <person name="Isobe S.N."/>
            <person name="Edwards D."/>
            <person name="Erskine W."/>
        </authorList>
    </citation>
    <scope>NUCLEOTIDE SEQUENCE [LARGE SCALE GENOMIC DNA]</scope>
    <source>
        <strain evidence="2">cv. Daliak</strain>
    </source>
</reference>
<dbReference type="EMBL" id="DF974299">
    <property type="protein sequence ID" value="GAU47296.1"/>
    <property type="molecule type" value="Genomic_DNA"/>
</dbReference>
<evidence type="ECO:0000313" key="1">
    <source>
        <dbReference type="EMBL" id="GAU47296.1"/>
    </source>
</evidence>
<protein>
    <submittedName>
        <fullName evidence="1">Uncharacterized protein</fullName>
    </submittedName>
</protein>
<dbReference type="Gene3D" id="3.40.50.1820">
    <property type="entry name" value="alpha/beta hydrolase"/>
    <property type="match status" value="1"/>
</dbReference>
<dbReference type="PANTHER" id="PTHR11440">
    <property type="entry name" value="LECITHIN-CHOLESTEROL ACYLTRANSFERASE-RELATED"/>
    <property type="match status" value="1"/>
</dbReference>
<dbReference type="Proteomes" id="UP000242715">
    <property type="component" value="Unassembled WGS sequence"/>
</dbReference>
<dbReference type="InterPro" id="IPR029058">
    <property type="entry name" value="AB_hydrolase_fold"/>
</dbReference>
<organism evidence="1 2">
    <name type="scientific">Trifolium subterraneum</name>
    <name type="common">Subterranean clover</name>
    <dbReference type="NCBI Taxonomy" id="3900"/>
    <lineage>
        <taxon>Eukaryota</taxon>
        <taxon>Viridiplantae</taxon>
        <taxon>Streptophyta</taxon>
        <taxon>Embryophyta</taxon>
        <taxon>Tracheophyta</taxon>
        <taxon>Spermatophyta</taxon>
        <taxon>Magnoliopsida</taxon>
        <taxon>eudicotyledons</taxon>
        <taxon>Gunneridae</taxon>
        <taxon>Pentapetalae</taxon>
        <taxon>rosids</taxon>
        <taxon>fabids</taxon>
        <taxon>Fabales</taxon>
        <taxon>Fabaceae</taxon>
        <taxon>Papilionoideae</taxon>
        <taxon>50 kb inversion clade</taxon>
        <taxon>NPAAA clade</taxon>
        <taxon>Hologalegina</taxon>
        <taxon>IRL clade</taxon>
        <taxon>Trifolieae</taxon>
        <taxon>Trifolium</taxon>
    </lineage>
</organism>
<keyword evidence="2" id="KW-1185">Reference proteome</keyword>
<dbReference type="SUPFAM" id="SSF53474">
    <property type="entry name" value="alpha/beta-Hydrolases"/>
    <property type="match status" value="1"/>
</dbReference>
<proteinExistence type="predicted"/>
<evidence type="ECO:0000313" key="2">
    <source>
        <dbReference type="Proteomes" id="UP000242715"/>
    </source>
</evidence>
<sequence>MSQLIECPSIYELMACPNFDWQHVPLLELWRERLHSDGKSHVILESYPPCDTIEILKQALVNNKVSYNGEELPLPFNTQILEWANKTREILSSAKLPPGVKFYNVYGTSLATPHSICYGNADKPVSDLQDLRYLEARYVCVDGDGTVPVESSKADGFNAEERVGIPGEHRGILCEPHLFRILKHWLNAGDPDPFYNPINDYVILPTAFEMERHKEKGVEVTSLKEEWEIISNDTDDKMSLSSISVSQEGADKSHSEAHATVLVHPGNDGKQHIELNALAVSIDAS</sequence>